<accession>A0AAD8F235</accession>
<feature type="compositionally biased region" description="Polar residues" evidence="1">
    <location>
        <begin position="144"/>
        <end position="155"/>
    </location>
</feature>
<comment type="caution">
    <text evidence="2">The sequence shown here is derived from an EMBL/GenBank/DDBJ whole genome shotgun (WGS) entry which is preliminary data.</text>
</comment>
<proteinExistence type="predicted"/>
<protein>
    <submittedName>
        <fullName evidence="2">Uncharacterized protein</fullName>
    </submittedName>
</protein>
<sequence length="314" mass="34806">MEYCLPHAVLALLQEENSPNSPKSYFISSSTKNTKITLIYARRKNVSAKSVARKGLPRNSRERYSSSGTDDYSHRTRSESNRNYVNMQSRGHNPRICASTPGRGYNDAARVRGESGRHLGTAKMPTDPLKRSPSKDHLTIGHFASSNHGSDSDISNHYAALSPHSLLDDRPPTPGKQFFPSSSPRPPTPNFSNYTSLLSGAHGDLTRPSRHSPSREPTIEYDSKEISPPPTPCLRRDTTISNKTSKAKVKSHPIPNPKSRALASSVKPTPPSISVQSASPATPPKQRRNQQDASERNAKPYYYRNQSWEGSNRY</sequence>
<organism evidence="2 3">
    <name type="scientific">Biomphalaria pfeifferi</name>
    <name type="common">Bloodfluke planorb</name>
    <name type="synonym">Freshwater snail</name>
    <dbReference type="NCBI Taxonomy" id="112525"/>
    <lineage>
        <taxon>Eukaryota</taxon>
        <taxon>Metazoa</taxon>
        <taxon>Spiralia</taxon>
        <taxon>Lophotrochozoa</taxon>
        <taxon>Mollusca</taxon>
        <taxon>Gastropoda</taxon>
        <taxon>Heterobranchia</taxon>
        <taxon>Euthyneura</taxon>
        <taxon>Panpulmonata</taxon>
        <taxon>Hygrophila</taxon>
        <taxon>Lymnaeoidea</taxon>
        <taxon>Planorbidae</taxon>
        <taxon>Biomphalaria</taxon>
    </lineage>
</organism>
<gene>
    <name evidence="2" type="ORF">Bpfe_021668</name>
</gene>
<dbReference type="AlphaFoldDB" id="A0AAD8F235"/>
<dbReference type="Proteomes" id="UP001233172">
    <property type="component" value="Unassembled WGS sequence"/>
</dbReference>
<reference evidence="2" key="1">
    <citation type="journal article" date="2023" name="PLoS Negl. Trop. Dis.">
        <title>A genome sequence for Biomphalaria pfeifferi, the major vector snail for the human-infecting parasite Schistosoma mansoni.</title>
        <authorList>
            <person name="Bu L."/>
            <person name="Lu L."/>
            <person name="Laidemitt M.R."/>
            <person name="Zhang S.M."/>
            <person name="Mutuku M."/>
            <person name="Mkoji G."/>
            <person name="Steinauer M."/>
            <person name="Loker E.S."/>
        </authorList>
    </citation>
    <scope>NUCLEOTIDE SEQUENCE</scope>
    <source>
        <strain evidence="2">KasaAsao</strain>
    </source>
</reference>
<reference evidence="2" key="2">
    <citation type="submission" date="2023-04" db="EMBL/GenBank/DDBJ databases">
        <authorList>
            <person name="Bu L."/>
            <person name="Lu L."/>
            <person name="Laidemitt M.R."/>
            <person name="Zhang S.M."/>
            <person name="Mutuku M."/>
            <person name="Mkoji G."/>
            <person name="Steinauer M."/>
            <person name="Loker E.S."/>
        </authorList>
    </citation>
    <scope>NUCLEOTIDE SEQUENCE</scope>
    <source>
        <strain evidence="2">KasaAsao</strain>
        <tissue evidence="2">Whole Snail</tissue>
    </source>
</reference>
<dbReference type="EMBL" id="JASAOG010000132">
    <property type="protein sequence ID" value="KAK0048902.1"/>
    <property type="molecule type" value="Genomic_DNA"/>
</dbReference>
<feature type="region of interest" description="Disordered" evidence="1">
    <location>
        <begin position="47"/>
        <end position="314"/>
    </location>
</feature>
<keyword evidence="3" id="KW-1185">Reference proteome</keyword>
<evidence type="ECO:0000256" key="1">
    <source>
        <dbReference type="SAM" id="MobiDB-lite"/>
    </source>
</evidence>
<feature type="compositionally biased region" description="Polar residues" evidence="1">
    <location>
        <begin position="81"/>
        <end position="91"/>
    </location>
</feature>
<feature type="compositionally biased region" description="Basic and acidic residues" evidence="1">
    <location>
        <begin position="128"/>
        <end position="139"/>
    </location>
</feature>
<feature type="compositionally biased region" description="Polar residues" evidence="1">
    <location>
        <begin position="304"/>
        <end position="314"/>
    </location>
</feature>
<feature type="compositionally biased region" description="Basic and acidic residues" evidence="1">
    <location>
        <begin position="289"/>
        <end position="298"/>
    </location>
</feature>
<evidence type="ECO:0000313" key="2">
    <source>
        <dbReference type="EMBL" id="KAK0048902.1"/>
    </source>
</evidence>
<feature type="compositionally biased region" description="Basic and acidic residues" evidence="1">
    <location>
        <begin position="71"/>
        <end position="80"/>
    </location>
</feature>
<feature type="compositionally biased region" description="Basic residues" evidence="1">
    <location>
        <begin position="47"/>
        <end position="56"/>
    </location>
</feature>
<name>A0AAD8F235_BIOPF</name>
<feature type="compositionally biased region" description="Basic and acidic residues" evidence="1">
    <location>
        <begin position="213"/>
        <end position="225"/>
    </location>
</feature>
<evidence type="ECO:0000313" key="3">
    <source>
        <dbReference type="Proteomes" id="UP001233172"/>
    </source>
</evidence>